<evidence type="ECO:0000313" key="1">
    <source>
        <dbReference type="EnsemblMetazoa" id="GMOY007180-PA"/>
    </source>
</evidence>
<keyword evidence="2" id="KW-1185">Reference proteome</keyword>
<reference evidence="1" key="1">
    <citation type="submission" date="2020-05" db="UniProtKB">
        <authorList>
            <consortium name="EnsemblMetazoa"/>
        </authorList>
    </citation>
    <scope>IDENTIFICATION</scope>
    <source>
        <strain evidence="1">Yale</strain>
    </source>
</reference>
<dbReference type="EMBL" id="CCAG010003705">
    <property type="status" value="NOT_ANNOTATED_CDS"/>
    <property type="molecule type" value="Genomic_DNA"/>
</dbReference>
<dbReference type="VEuPathDB" id="VectorBase:GMOY007180"/>
<dbReference type="EnsemblMetazoa" id="GMOY007180-RA">
    <property type="protein sequence ID" value="GMOY007180-PA"/>
    <property type="gene ID" value="GMOY007180"/>
</dbReference>
<name>A0A1B0G1M2_GLOMM</name>
<proteinExistence type="predicted"/>
<accession>A0A1B0G1M2</accession>
<organism evidence="1 2">
    <name type="scientific">Glossina morsitans morsitans</name>
    <name type="common">Savannah tsetse fly</name>
    <dbReference type="NCBI Taxonomy" id="37546"/>
    <lineage>
        <taxon>Eukaryota</taxon>
        <taxon>Metazoa</taxon>
        <taxon>Ecdysozoa</taxon>
        <taxon>Arthropoda</taxon>
        <taxon>Hexapoda</taxon>
        <taxon>Insecta</taxon>
        <taxon>Pterygota</taxon>
        <taxon>Neoptera</taxon>
        <taxon>Endopterygota</taxon>
        <taxon>Diptera</taxon>
        <taxon>Brachycera</taxon>
        <taxon>Muscomorpha</taxon>
        <taxon>Hippoboscoidea</taxon>
        <taxon>Glossinidae</taxon>
        <taxon>Glossina</taxon>
    </lineage>
</organism>
<evidence type="ECO:0000313" key="2">
    <source>
        <dbReference type="Proteomes" id="UP000092444"/>
    </source>
</evidence>
<protein>
    <submittedName>
        <fullName evidence="1">Uncharacterized protein</fullName>
    </submittedName>
</protein>
<dbReference type="Proteomes" id="UP000092444">
    <property type="component" value="Unassembled WGS sequence"/>
</dbReference>
<sequence>MFRESVKVSQGVLADTEVTDNEDQDVKEFVKNLTEYLEEAKSADDIEQKLSSFVHFYKFVERFDTEDLQRPTKTDILIESYLNKHGLDKFGE</sequence>
<dbReference type="AlphaFoldDB" id="A0A1B0G1M2"/>